<comment type="caution">
    <text evidence="2">The sequence shown here is derived from an EMBL/GenBank/DDBJ whole genome shotgun (WGS) entry which is preliminary data.</text>
</comment>
<name>A0AAE0P1J3_SORBR</name>
<organism evidence="2 3">
    <name type="scientific">Sordaria brevicollis</name>
    <dbReference type="NCBI Taxonomy" id="83679"/>
    <lineage>
        <taxon>Eukaryota</taxon>
        <taxon>Fungi</taxon>
        <taxon>Dikarya</taxon>
        <taxon>Ascomycota</taxon>
        <taxon>Pezizomycotina</taxon>
        <taxon>Sordariomycetes</taxon>
        <taxon>Sordariomycetidae</taxon>
        <taxon>Sordariales</taxon>
        <taxon>Sordariaceae</taxon>
        <taxon>Sordaria</taxon>
    </lineage>
</organism>
<proteinExistence type="predicted"/>
<feature type="region of interest" description="Disordered" evidence="1">
    <location>
        <begin position="93"/>
        <end position="135"/>
    </location>
</feature>
<accession>A0AAE0P1J3</accession>
<reference evidence="2" key="1">
    <citation type="journal article" date="2023" name="Mol. Phylogenet. Evol.">
        <title>Genome-scale phylogeny and comparative genomics of the fungal order Sordariales.</title>
        <authorList>
            <person name="Hensen N."/>
            <person name="Bonometti L."/>
            <person name="Westerberg I."/>
            <person name="Brannstrom I.O."/>
            <person name="Guillou S."/>
            <person name="Cros-Aarteil S."/>
            <person name="Calhoun S."/>
            <person name="Haridas S."/>
            <person name="Kuo A."/>
            <person name="Mondo S."/>
            <person name="Pangilinan J."/>
            <person name="Riley R."/>
            <person name="LaButti K."/>
            <person name="Andreopoulos B."/>
            <person name="Lipzen A."/>
            <person name="Chen C."/>
            <person name="Yan M."/>
            <person name="Daum C."/>
            <person name="Ng V."/>
            <person name="Clum A."/>
            <person name="Steindorff A."/>
            <person name="Ohm R.A."/>
            <person name="Martin F."/>
            <person name="Silar P."/>
            <person name="Natvig D.O."/>
            <person name="Lalanne C."/>
            <person name="Gautier V."/>
            <person name="Ament-Velasquez S.L."/>
            <person name="Kruys A."/>
            <person name="Hutchinson M.I."/>
            <person name="Powell A.J."/>
            <person name="Barry K."/>
            <person name="Miller A.N."/>
            <person name="Grigoriev I.V."/>
            <person name="Debuchy R."/>
            <person name="Gladieux P."/>
            <person name="Hiltunen Thoren M."/>
            <person name="Johannesson H."/>
        </authorList>
    </citation>
    <scope>NUCLEOTIDE SEQUENCE</scope>
    <source>
        <strain evidence="2">FGSC 1904</strain>
    </source>
</reference>
<protein>
    <submittedName>
        <fullName evidence="2">Uncharacterized protein</fullName>
    </submittedName>
</protein>
<reference evidence="2" key="2">
    <citation type="submission" date="2023-07" db="EMBL/GenBank/DDBJ databases">
        <authorList>
            <consortium name="Lawrence Berkeley National Laboratory"/>
            <person name="Haridas S."/>
            <person name="Hensen N."/>
            <person name="Bonometti L."/>
            <person name="Westerberg I."/>
            <person name="Brannstrom I.O."/>
            <person name="Guillou S."/>
            <person name="Cros-Aarteil S."/>
            <person name="Calhoun S."/>
            <person name="Kuo A."/>
            <person name="Mondo S."/>
            <person name="Pangilinan J."/>
            <person name="Riley R."/>
            <person name="LaButti K."/>
            <person name="Andreopoulos B."/>
            <person name="Lipzen A."/>
            <person name="Chen C."/>
            <person name="Yanf M."/>
            <person name="Daum C."/>
            <person name="Ng V."/>
            <person name="Clum A."/>
            <person name="Steindorff A."/>
            <person name="Ohm R."/>
            <person name="Martin F."/>
            <person name="Silar P."/>
            <person name="Natvig D."/>
            <person name="Lalanne C."/>
            <person name="Gautier V."/>
            <person name="Ament-velasquez S.L."/>
            <person name="Kruys A."/>
            <person name="Hutchinson M.I."/>
            <person name="Powell A.J."/>
            <person name="Barry K."/>
            <person name="Miller A.N."/>
            <person name="Grigoriev I.V."/>
            <person name="Debuchy R."/>
            <person name="Gladieux P."/>
            <person name="Thoren M.H."/>
            <person name="Johannesson H."/>
        </authorList>
    </citation>
    <scope>NUCLEOTIDE SEQUENCE</scope>
    <source>
        <strain evidence="2">FGSC 1904</strain>
    </source>
</reference>
<feature type="region of interest" description="Disordered" evidence="1">
    <location>
        <begin position="36"/>
        <end position="58"/>
    </location>
</feature>
<evidence type="ECO:0000256" key="1">
    <source>
        <dbReference type="SAM" id="MobiDB-lite"/>
    </source>
</evidence>
<dbReference type="AlphaFoldDB" id="A0AAE0P1J3"/>
<gene>
    <name evidence="2" type="ORF">B0T20DRAFT_397051</name>
</gene>
<evidence type="ECO:0000313" key="2">
    <source>
        <dbReference type="EMBL" id="KAK3391587.1"/>
    </source>
</evidence>
<evidence type="ECO:0000313" key="3">
    <source>
        <dbReference type="Proteomes" id="UP001281003"/>
    </source>
</evidence>
<dbReference type="Proteomes" id="UP001281003">
    <property type="component" value="Unassembled WGS sequence"/>
</dbReference>
<dbReference type="EMBL" id="JAUTDP010000013">
    <property type="protein sequence ID" value="KAK3391587.1"/>
    <property type="molecule type" value="Genomic_DNA"/>
</dbReference>
<sequence>MFKWKRAGMQWGQGFKGHSACLLWWFWRLEQEASSGRAFGGGRPQGRGDKAPRRPFGSSSMFRLQRACNGPATGLQPRPLVYSVGTALAPGLPNRQRTGLLLRTRRAPEAHRESDPKDGRQEFRPLPGTPPITST</sequence>
<keyword evidence="3" id="KW-1185">Reference proteome</keyword>
<feature type="compositionally biased region" description="Basic and acidic residues" evidence="1">
    <location>
        <begin position="106"/>
        <end position="123"/>
    </location>
</feature>